<dbReference type="CDD" id="cd24008">
    <property type="entry name" value="ASKHA_NBD_GLK"/>
    <property type="match status" value="1"/>
</dbReference>
<reference evidence="5" key="1">
    <citation type="submission" date="2021-02" db="EMBL/GenBank/DDBJ databases">
        <title>The CRISPR/cas machinery reduction and long-range gene transfer in the hot spring cyanobacterium Synechococcus.</title>
        <authorList>
            <person name="Dvorak P."/>
            <person name="Jahodarova E."/>
            <person name="Hasler P."/>
            <person name="Poulickova A."/>
        </authorList>
    </citation>
    <scope>NUCLEOTIDE SEQUENCE</scope>
    <source>
        <strain evidence="5">Rupite</strain>
    </source>
</reference>
<keyword evidence="3" id="KW-0067">ATP-binding</keyword>
<dbReference type="NCBIfam" id="TIGR00749">
    <property type="entry name" value="glk"/>
    <property type="match status" value="1"/>
</dbReference>
<evidence type="ECO:0000313" key="6">
    <source>
        <dbReference type="Proteomes" id="UP000830835"/>
    </source>
</evidence>
<comment type="catalytic activity">
    <reaction evidence="3">
        <text>D-glucose + ATP = D-glucose 6-phosphate + ADP + H(+)</text>
        <dbReference type="Rhea" id="RHEA:17825"/>
        <dbReference type="ChEBI" id="CHEBI:4167"/>
        <dbReference type="ChEBI" id="CHEBI:15378"/>
        <dbReference type="ChEBI" id="CHEBI:30616"/>
        <dbReference type="ChEBI" id="CHEBI:61548"/>
        <dbReference type="ChEBI" id="CHEBI:456216"/>
        <dbReference type="EC" id="2.7.1.2"/>
    </reaction>
</comment>
<comment type="subcellular location">
    <subcellularLocation>
        <location evidence="3">Cytoplasm</location>
    </subcellularLocation>
</comment>
<name>A0ABT0CBE5_THEVL</name>
<dbReference type="Gene3D" id="3.30.420.40">
    <property type="match status" value="1"/>
</dbReference>
<keyword evidence="3" id="KW-0963">Cytoplasm</keyword>
<dbReference type="EMBL" id="JAFIRA010000014">
    <property type="protein sequence ID" value="MCJ2542680.1"/>
    <property type="molecule type" value="Genomic_DNA"/>
</dbReference>
<dbReference type="Gene3D" id="3.40.367.20">
    <property type="match status" value="1"/>
</dbReference>
<dbReference type="Proteomes" id="UP000830835">
    <property type="component" value="Unassembled WGS sequence"/>
</dbReference>
<feature type="binding site" evidence="3">
    <location>
        <begin position="7"/>
        <end position="12"/>
    </location>
    <ligand>
        <name>ATP</name>
        <dbReference type="ChEBI" id="CHEBI:30616"/>
    </ligand>
</feature>
<keyword evidence="1 3" id="KW-0808">Transferase</keyword>
<keyword evidence="3" id="KW-0324">Glycolysis</keyword>
<dbReference type="InterPro" id="IPR043129">
    <property type="entry name" value="ATPase_NBD"/>
</dbReference>
<keyword evidence="3" id="KW-0547">Nucleotide-binding</keyword>
<proteinExistence type="inferred from homology"/>
<dbReference type="HAMAP" id="MF_00524">
    <property type="entry name" value="Glucokinase"/>
    <property type="match status" value="1"/>
</dbReference>
<dbReference type="SUPFAM" id="SSF53067">
    <property type="entry name" value="Actin-like ATPase domain"/>
    <property type="match status" value="1"/>
</dbReference>
<comment type="caution">
    <text evidence="5">The sequence shown here is derived from an EMBL/GenBank/DDBJ whole genome shotgun (WGS) entry which is preliminary data.</text>
</comment>
<accession>A0ABT0CBE5</accession>
<evidence type="ECO:0000256" key="3">
    <source>
        <dbReference type="HAMAP-Rule" id="MF_00524"/>
    </source>
</evidence>
<evidence type="ECO:0000313" key="5">
    <source>
        <dbReference type="EMBL" id="MCJ2542680.1"/>
    </source>
</evidence>
<dbReference type="PANTHER" id="PTHR47363:SF1">
    <property type="entry name" value="GLUCOKINASE"/>
    <property type="match status" value="1"/>
</dbReference>
<evidence type="ECO:0000256" key="2">
    <source>
        <dbReference type="ARBA" id="ARBA00022777"/>
    </source>
</evidence>
<evidence type="ECO:0000256" key="1">
    <source>
        <dbReference type="ARBA" id="ARBA00022679"/>
    </source>
</evidence>
<dbReference type="PANTHER" id="PTHR47363">
    <property type="entry name" value="GLUCOKINASE"/>
    <property type="match status" value="1"/>
</dbReference>
<comment type="similarity">
    <text evidence="3 4">Belongs to the bacterial glucokinase family.</text>
</comment>
<sequence length="338" mass="36463">MGLLLAGDIGGTKTSLSLADARDPEHSLWHCRYPSQNYPSLTPIVQEFLAQAQRELGRDPQPVAACFAVAGPVVEQRAKVTNLPWDLQASQLEVDLGIPHVALINDFSAVGYGVLTLKDKDLDTLQAGKRQPQAPIGVIGAGTGLGQAYLTWGEGGYQVHPSEGGHVDFAPRTPLEWELLRYLQQRYGRISTERVVSGQGIVAIYQFLRDSGWGQGEAQLLAQIQAWEKGAEHIDPAAQIANAAMEARDPLAVECLRLFISLYGATVGNFALQLLPRGGLFIAGGIAPKLLRLLHQGEFLPSFLDKGRMRPLLEQLSVQVVVNAQVGLMGAAAYASTL</sequence>
<dbReference type="Pfam" id="PF02685">
    <property type="entry name" value="Glucokinase"/>
    <property type="match status" value="1"/>
</dbReference>
<evidence type="ECO:0000256" key="4">
    <source>
        <dbReference type="RuleBase" id="RU004046"/>
    </source>
</evidence>
<dbReference type="RefSeq" id="WP_244349959.1">
    <property type="nucleotide sequence ID" value="NZ_JAFIRA010000014.1"/>
</dbReference>
<protein>
    <recommendedName>
        <fullName evidence="3">Glucokinase</fullName>
        <ecNumber evidence="3">2.7.1.2</ecNumber>
    </recommendedName>
    <alternativeName>
        <fullName evidence="3">Glucose kinase</fullName>
    </alternativeName>
</protein>
<keyword evidence="6" id="KW-1185">Reference proteome</keyword>
<gene>
    <name evidence="3" type="primary">glk</name>
    <name evidence="5" type="ORF">JX360_07130</name>
</gene>
<dbReference type="NCBIfam" id="NF001415">
    <property type="entry name" value="PRK00292.1-2"/>
    <property type="match status" value="1"/>
</dbReference>
<dbReference type="EC" id="2.7.1.2" evidence="3"/>
<organism evidence="5 6">
    <name type="scientific">Thermostichus vulcanus str. 'Rupite'</name>
    <dbReference type="NCBI Taxonomy" id="2813851"/>
    <lineage>
        <taxon>Bacteria</taxon>
        <taxon>Bacillati</taxon>
        <taxon>Cyanobacteriota</taxon>
        <taxon>Cyanophyceae</taxon>
        <taxon>Thermostichales</taxon>
        <taxon>Thermostichaceae</taxon>
        <taxon>Thermostichus</taxon>
    </lineage>
</organism>
<dbReference type="InterPro" id="IPR003836">
    <property type="entry name" value="Glucokinase"/>
</dbReference>
<keyword evidence="2 3" id="KW-0418">Kinase</keyword>
<dbReference type="GO" id="GO:0004340">
    <property type="term" value="F:glucokinase activity"/>
    <property type="evidence" value="ECO:0007669"/>
    <property type="project" value="UniProtKB-EC"/>
</dbReference>